<evidence type="ECO:0000313" key="2">
    <source>
        <dbReference type="EMBL" id="OZI25171.1"/>
    </source>
</evidence>
<dbReference type="Gene3D" id="3.10.180.10">
    <property type="entry name" value="2,3-Dihydroxybiphenyl 1,2-Dioxygenase, domain 1"/>
    <property type="match status" value="1"/>
</dbReference>
<gene>
    <name evidence="2" type="ORF">CAL19_06810</name>
</gene>
<feature type="domain" description="Glyoxalase/fosfomycin resistance/dioxygenase" evidence="1">
    <location>
        <begin position="10"/>
        <end position="130"/>
    </location>
</feature>
<reference evidence="3" key="1">
    <citation type="submission" date="2017-05" db="EMBL/GenBank/DDBJ databases">
        <title>Complete and WGS of Bordetella genogroups.</title>
        <authorList>
            <person name="Spilker T."/>
            <person name="Lipuma J."/>
        </authorList>
    </citation>
    <scope>NUCLEOTIDE SEQUENCE [LARGE SCALE GENOMIC DNA]</scope>
    <source>
        <strain evidence="3">AU18089</strain>
    </source>
</reference>
<dbReference type="OrthoDB" id="9795306at2"/>
<dbReference type="CDD" id="cd06588">
    <property type="entry name" value="PhnB_like"/>
    <property type="match status" value="1"/>
</dbReference>
<protein>
    <submittedName>
        <fullName evidence="2">VOC family protein</fullName>
    </submittedName>
</protein>
<dbReference type="Proteomes" id="UP000216947">
    <property type="component" value="Unassembled WGS sequence"/>
</dbReference>
<evidence type="ECO:0000259" key="1">
    <source>
        <dbReference type="Pfam" id="PF00903"/>
    </source>
</evidence>
<dbReference type="InterPro" id="IPR029068">
    <property type="entry name" value="Glyas_Bleomycin-R_OHBP_Dase"/>
</dbReference>
<dbReference type="SUPFAM" id="SSF54593">
    <property type="entry name" value="Glyoxalase/Bleomycin resistance protein/Dihydroxybiphenyl dioxygenase"/>
    <property type="match status" value="1"/>
</dbReference>
<accession>A0A261RJT8</accession>
<name>A0A261RJT8_9BORD</name>
<comment type="caution">
    <text evidence="2">The sequence shown here is derived from an EMBL/GenBank/DDBJ whole genome shotgun (WGS) entry which is preliminary data.</text>
</comment>
<dbReference type="EMBL" id="NEVK01000003">
    <property type="protein sequence ID" value="OZI25171.1"/>
    <property type="molecule type" value="Genomic_DNA"/>
</dbReference>
<dbReference type="PANTHER" id="PTHR33990">
    <property type="entry name" value="PROTEIN YJDN-RELATED"/>
    <property type="match status" value="1"/>
</dbReference>
<dbReference type="RefSeq" id="WP_026638193.1">
    <property type="nucleotide sequence ID" value="NZ_NEVI01000015.1"/>
</dbReference>
<dbReference type="AlphaFoldDB" id="A0A261RJT8"/>
<dbReference type="Pfam" id="PF00903">
    <property type="entry name" value="Glyoxalase"/>
    <property type="match status" value="1"/>
</dbReference>
<keyword evidence="3" id="KW-1185">Reference proteome</keyword>
<proteinExistence type="predicted"/>
<sequence>MPQLCAYLSFDGQCAEALRFYEHTLGGRVEAMLTYAQAPESAGIPANMHERIMHARLNLDGQTLMAADVIDGQPYQGQHGVSLALMFPTVSDATRIFNNLAEGGTVTMPLQKTFWAETFGALTDRYGTSWLINGGQIAS</sequence>
<dbReference type="InterPro" id="IPR028973">
    <property type="entry name" value="PhnB-like"/>
</dbReference>
<dbReference type="InterPro" id="IPR004360">
    <property type="entry name" value="Glyas_Fos-R_dOase_dom"/>
</dbReference>
<evidence type="ECO:0000313" key="3">
    <source>
        <dbReference type="Proteomes" id="UP000216947"/>
    </source>
</evidence>
<organism evidence="2 3">
    <name type="scientific">Bordetella genomosp. 7</name>
    <dbReference type="NCBI Taxonomy" id="1416805"/>
    <lineage>
        <taxon>Bacteria</taxon>
        <taxon>Pseudomonadati</taxon>
        <taxon>Pseudomonadota</taxon>
        <taxon>Betaproteobacteria</taxon>
        <taxon>Burkholderiales</taxon>
        <taxon>Alcaligenaceae</taxon>
        <taxon>Bordetella</taxon>
    </lineage>
</organism>
<dbReference type="PANTHER" id="PTHR33990:SF1">
    <property type="entry name" value="PROTEIN YJDN"/>
    <property type="match status" value="1"/>
</dbReference>